<feature type="region of interest" description="Disordered" evidence="1">
    <location>
        <begin position="1250"/>
        <end position="1278"/>
    </location>
</feature>
<protein>
    <submittedName>
        <fullName evidence="2">Uncharacterized protein</fullName>
    </submittedName>
</protein>
<name>E9HRE8_DAPPU</name>
<dbReference type="HOGENOM" id="CLU_252590_0_0_1"/>
<dbReference type="eggNOG" id="ENOG502QWAB">
    <property type="taxonomic scope" value="Eukaryota"/>
</dbReference>
<organism evidence="2 3">
    <name type="scientific">Daphnia pulex</name>
    <name type="common">Water flea</name>
    <dbReference type="NCBI Taxonomy" id="6669"/>
    <lineage>
        <taxon>Eukaryota</taxon>
        <taxon>Metazoa</taxon>
        <taxon>Ecdysozoa</taxon>
        <taxon>Arthropoda</taxon>
        <taxon>Crustacea</taxon>
        <taxon>Branchiopoda</taxon>
        <taxon>Diplostraca</taxon>
        <taxon>Cladocera</taxon>
        <taxon>Anomopoda</taxon>
        <taxon>Daphniidae</taxon>
        <taxon>Daphnia</taxon>
    </lineage>
</organism>
<dbReference type="PANTHER" id="PTHR33099">
    <property type="entry name" value="FE2OG DIOXYGENASE DOMAIN-CONTAINING PROTEIN"/>
    <property type="match status" value="1"/>
</dbReference>
<dbReference type="Proteomes" id="UP000000305">
    <property type="component" value="Unassembled WGS sequence"/>
</dbReference>
<feature type="compositionally biased region" description="Basic and acidic residues" evidence="1">
    <location>
        <begin position="243"/>
        <end position="255"/>
    </location>
</feature>
<dbReference type="OrthoDB" id="5971311at2759"/>
<accession>E9HRE8</accession>
<feature type="region of interest" description="Disordered" evidence="1">
    <location>
        <begin position="231"/>
        <end position="277"/>
    </location>
</feature>
<evidence type="ECO:0000313" key="3">
    <source>
        <dbReference type="Proteomes" id="UP000000305"/>
    </source>
</evidence>
<dbReference type="AlphaFoldDB" id="E9HRE8"/>
<reference evidence="2 3" key="1">
    <citation type="journal article" date="2011" name="Science">
        <title>The ecoresponsive genome of Daphnia pulex.</title>
        <authorList>
            <person name="Colbourne J.K."/>
            <person name="Pfrender M.E."/>
            <person name="Gilbert D."/>
            <person name="Thomas W.K."/>
            <person name="Tucker A."/>
            <person name="Oakley T.H."/>
            <person name="Tokishita S."/>
            <person name="Aerts A."/>
            <person name="Arnold G.J."/>
            <person name="Basu M.K."/>
            <person name="Bauer D.J."/>
            <person name="Caceres C.E."/>
            <person name="Carmel L."/>
            <person name="Casola C."/>
            <person name="Choi J.H."/>
            <person name="Detter J.C."/>
            <person name="Dong Q."/>
            <person name="Dusheyko S."/>
            <person name="Eads B.D."/>
            <person name="Frohlich T."/>
            <person name="Geiler-Samerotte K.A."/>
            <person name="Gerlach D."/>
            <person name="Hatcher P."/>
            <person name="Jogdeo S."/>
            <person name="Krijgsveld J."/>
            <person name="Kriventseva E.V."/>
            <person name="Kultz D."/>
            <person name="Laforsch C."/>
            <person name="Lindquist E."/>
            <person name="Lopez J."/>
            <person name="Manak J.R."/>
            <person name="Muller J."/>
            <person name="Pangilinan J."/>
            <person name="Patwardhan R.P."/>
            <person name="Pitluck S."/>
            <person name="Pritham E.J."/>
            <person name="Rechtsteiner A."/>
            <person name="Rho M."/>
            <person name="Rogozin I.B."/>
            <person name="Sakarya O."/>
            <person name="Salamov A."/>
            <person name="Schaack S."/>
            <person name="Shapiro H."/>
            <person name="Shiga Y."/>
            <person name="Skalitzky C."/>
            <person name="Smith Z."/>
            <person name="Souvorov A."/>
            <person name="Sung W."/>
            <person name="Tang Z."/>
            <person name="Tsuchiya D."/>
            <person name="Tu H."/>
            <person name="Vos H."/>
            <person name="Wang M."/>
            <person name="Wolf Y.I."/>
            <person name="Yamagata H."/>
            <person name="Yamada T."/>
            <person name="Ye Y."/>
            <person name="Shaw J.R."/>
            <person name="Andrews J."/>
            <person name="Crease T.J."/>
            <person name="Tang H."/>
            <person name="Lucas S.M."/>
            <person name="Robertson H.M."/>
            <person name="Bork P."/>
            <person name="Koonin E.V."/>
            <person name="Zdobnov E.M."/>
            <person name="Grigoriev I.V."/>
            <person name="Lynch M."/>
            <person name="Boore J.L."/>
        </authorList>
    </citation>
    <scope>NUCLEOTIDE SEQUENCE [LARGE SCALE GENOMIC DNA]</scope>
</reference>
<dbReference type="PhylomeDB" id="E9HRE8"/>
<keyword evidence="3" id="KW-1185">Reference proteome</keyword>
<evidence type="ECO:0000256" key="1">
    <source>
        <dbReference type="SAM" id="MobiDB-lite"/>
    </source>
</evidence>
<dbReference type="EMBL" id="GL732734">
    <property type="protein sequence ID" value="EFX65701.1"/>
    <property type="molecule type" value="Genomic_DNA"/>
</dbReference>
<dbReference type="InParanoid" id="E9HRE8"/>
<sequence>MANVEGGRLQQLSQNMQEVHTVLEEGFSHACQSTAVKDHLFKAVRLENKEVEDYFAFGEKLLLPDANILNPLKVENLGDISIPVSVKDLQRLKKISEGSCYGKQLNKILDSSKRLALEINSSKLTSTISDDLKLPSLAIQHLGLPSELMGVQAKLQQLILYESGGHYHRTMEYEKEYGSFGTMILQLPVKGGHRGGRFKVEYGGKEKVYENHEDSDRCFYVSLFYENCEHSMEPDEDQDQDEYWDRSRPRDSWKDQDEDEYCDNSPTSSPSEDISEEKDIGDLEDVLYFVLEEKYEESDFGFRQLRGKDRDAAQLFQCCRFLDVHLAVVTETVTTIRAVPNSKTDWCDCHAYKKVKSSNKISRWLDSEDISRKLRIEINWKEQCVGPSRKLPTKSSKKIDSKDRHYTCGEECYGSGDTTANEKYIQHFILVIWPKRESFRMYCRYGLHSLLQELEFKSSTRWLKESVQKATEDLRKVISFCSSDPWHMWNQTGFGKGEVAERLLRLCINFRAREEGLALLKLLSEDFPLPQEGTSNIQETFEGIKSEQVAKAIVEFECRVSGWNDCADLIEKMISPVRITQQLMPVIKLAHFFMDFDCLEGAKLVGDSVSSAFINIDKQQARNPTWQQTDIRAYIELIFALEANPKTSNQGRMKSFSSFFSKLESSMLCDLVQEMAVQASSQRNENSESCKKMFHVVFKALNDCDLRSPSIEKKAVVNLICCCFRTRNAELLRSFLSNIVRAHIAFKENKTRSETLLEDVISSPEILNLDLSSDLGEIFMEVLVDSQLTSIKKETSGPGDPCTYGYFLLSSKLSLCFQLVIQSVKNSHILDPRRAKLIASILAQLNVNQLSSIFTDLLKNNSKRLKACPSYPTMISLIGNSLITKLKKDEVHELSRRNLLNVLDVFIESGVASLTQSLIKQVCANEETGTRSHQEKYDLFAGLFSTPRVWEIVDSKSKLIIMKTCGSIIHNWIVVIDKFSKRNEILHCIHFFFLLERNRLKNEPTIDAQLFAPLIAKLPVSSLMDLVLQLHQSEVKTIPNIKNFPACFNFYRQTSRLFFTMDFVPLVKNEEAMRLLNLLLWLEDEQSWQSFATSVSTAFPSTSSHLFLRLFLNNPVIKQAFTVSNLAFGAFATIVDNCSLKSASLKEPPFSWHQPEAVVPNHPEVQVFLRSNQESMTYTKFTGIAEARNFAAQLMRGSKNFSVSVTTSGAGKNSRCIITKTRKHYEEINQPFFTSKGELELLVKLRERLGQENSKTKRSTADEVSVIPSPKRSKVEKK</sequence>
<gene>
    <name evidence="2" type="ORF">DAPPUDRAFT_332948</name>
</gene>
<dbReference type="PANTHER" id="PTHR33099:SF7">
    <property type="entry name" value="MYND-TYPE DOMAIN-CONTAINING PROTEIN"/>
    <property type="match status" value="1"/>
</dbReference>
<proteinExistence type="predicted"/>
<evidence type="ECO:0000313" key="2">
    <source>
        <dbReference type="EMBL" id="EFX65701.1"/>
    </source>
</evidence>
<dbReference type="KEGG" id="dpx:DAPPUDRAFT_332948"/>